<dbReference type="Gene3D" id="1.10.167.10">
    <property type="entry name" value="Regulator of G-protein Signalling 4, domain 2"/>
    <property type="match status" value="1"/>
</dbReference>
<protein>
    <recommendedName>
        <fullName evidence="6">RGS domain-containing protein</fullName>
    </recommendedName>
</protein>
<dbReference type="InterPro" id="IPR036390">
    <property type="entry name" value="WH_DNA-bd_sf"/>
</dbReference>
<dbReference type="PROSITE" id="PS50132">
    <property type="entry name" value="RGS"/>
    <property type="match status" value="1"/>
</dbReference>
<gene>
    <name evidence="4" type="ORF">BDN70DRAFT_933219</name>
</gene>
<keyword evidence="5" id="KW-1185">Reference proteome</keyword>
<evidence type="ECO:0000256" key="1">
    <source>
        <dbReference type="ARBA" id="ARBA00022700"/>
    </source>
</evidence>
<dbReference type="Pfam" id="PF00615">
    <property type="entry name" value="RGS"/>
    <property type="match status" value="1"/>
</dbReference>
<dbReference type="SUPFAM" id="SSF48097">
    <property type="entry name" value="Regulator of G-protein signaling, RGS"/>
    <property type="match status" value="1"/>
</dbReference>
<dbReference type="SMART" id="SM00049">
    <property type="entry name" value="DEP"/>
    <property type="match status" value="2"/>
</dbReference>
<dbReference type="Gene3D" id="1.10.10.10">
    <property type="entry name" value="Winged helix-like DNA-binding domain superfamily/Winged helix DNA-binding domain"/>
    <property type="match status" value="2"/>
</dbReference>
<accession>A0A9P5YZF4</accession>
<dbReference type="OrthoDB" id="196547at2759"/>
<dbReference type="InterPro" id="IPR016137">
    <property type="entry name" value="RGS"/>
</dbReference>
<dbReference type="GO" id="GO:0035556">
    <property type="term" value="P:intracellular signal transduction"/>
    <property type="evidence" value="ECO:0007669"/>
    <property type="project" value="InterPro"/>
</dbReference>
<dbReference type="SMART" id="SM00315">
    <property type="entry name" value="RGS"/>
    <property type="match status" value="1"/>
</dbReference>
<organism evidence="4 5">
    <name type="scientific">Pholiota conissans</name>
    <dbReference type="NCBI Taxonomy" id="109636"/>
    <lineage>
        <taxon>Eukaryota</taxon>
        <taxon>Fungi</taxon>
        <taxon>Dikarya</taxon>
        <taxon>Basidiomycota</taxon>
        <taxon>Agaricomycotina</taxon>
        <taxon>Agaricomycetes</taxon>
        <taxon>Agaricomycetidae</taxon>
        <taxon>Agaricales</taxon>
        <taxon>Agaricineae</taxon>
        <taxon>Strophariaceae</taxon>
        <taxon>Pholiota</taxon>
    </lineage>
</organism>
<evidence type="ECO:0000313" key="5">
    <source>
        <dbReference type="Proteomes" id="UP000807469"/>
    </source>
</evidence>
<dbReference type="InterPro" id="IPR000591">
    <property type="entry name" value="DEP_dom"/>
</dbReference>
<proteinExistence type="predicted"/>
<dbReference type="EMBL" id="MU155230">
    <property type="protein sequence ID" value="KAF9478602.1"/>
    <property type="molecule type" value="Genomic_DNA"/>
</dbReference>
<dbReference type="PANTHER" id="PTHR10845:SF192">
    <property type="entry name" value="DOUBLE HIT, ISOFORM B"/>
    <property type="match status" value="1"/>
</dbReference>
<comment type="caution">
    <text evidence="4">The sequence shown here is derived from an EMBL/GenBank/DDBJ whole genome shotgun (WGS) entry which is preliminary data.</text>
</comment>
<dbReference type="GO" id="GO:0009968">
    <property type="term" value="P:negative regulation of signal transduction"/>
    <property type="evidence" value="ECO:0007669"/>
    <property type="project" value="UniProtKB-KW"/>
</dbReference>
<evidence type="ECO:0008006" key="6">
    <source>
        <dbReference type="Google" id="ProtNLM"/>
    </source>
</evidence>
<dbReference type="InterPro" id="IPR044926">
    <property type="entry name" value="RGS_subdomain_2"/>
</dbReference>
<dbReference type="Proteomes" id="UP000807469">
    <property type="component" value="Unassembled WGS sequence"/>
</dbReference>
<dbReference type="PROSITE" id="PS50186">
    <property type="entry name" value="DEP"/>
    <property type="match status" value="1"/>
</dbReference>
<name>A0A9P5YZF4_9AGAR</name>
<dbReference type="InterPro" id="IPR036305">
    <property type="entry name" value="RGS_sf"/>
</dbReference>
<dbReference type="InterPro" id="IPR036388">
    <property type="entry name" value="WH-like_DNA-bd_sf"/>
</dbReference>
<sequence length="576" mass="65270">MPPTAEEMEDNVMNSLRQSRLKTLFQKDVWDLFGSLLLSLQLTTHRHMFKTYRDTFVGQEALQSLVSLKFIRSPISDDLSRLVPMSTHNAILSQESAMSLMQHFLDGSLIQDATTKERALYFSPKTIYRLTYKGYVVLEEFLEKTDIQAEADHLVGARSSQPVPRPKLWRLERRVADDELVLTQTIVTKLFRQFAGRHPNYGQKDYTGVLMVPFDRRNKVLDPLFRKKDTLPLGGKISVLSTTHCMKAPVLINWLCDHTDISTPREATEVAAHFVRLGLIALVSDNGKKGGKVSTFMVNGSTQRGNSFVTALGEFVYTHSSIYCITDEGNRVAGWARNRLQIEEDALIDLLLSYPGAFPEAQIPVKDRPADPVNASRFKKFVKDSSMLVLFRQFMADERAEYDLAFWIDVEDLKTEFEKLSKIPAPLSDDPPVASSSKTPMQPLATQGRPYETLCNIPFLIYNTYLAPNSTCKLSFNIGEDLRTALQEHLEVSLEYLTNQALTADIALPGDPTTLRVDQLEAIVKVYERFQDRMLATLADDFVPKFLKSPKFLAKRINLIPEETQDPFADVVEEAR</sequence>
<dbReference type="Pfam" id="PF25889">
    <property type="entry name" value="WHD_Fungal_DR"/>
    <property type="match status" value="1"/>
</dbReference>
<dbReference type="InterPro" id="IPR058855">
    <property type="entry name" value="RGS1/SST2-like_Fungal-DR"/>
</dbReference>
<evidence type="ECO:0000259" key="2">
    <source>
        <dbReference type="PROSITE" id="PS50132"/>
    </source>
</evidence>
<dbReference type="AlphaFoldDB" id="A0A9P5YZF4"/>
<evidence type="ECO:0000313" key="4">
    <source>
        <dbReference type="EMBL" id="KAF9478602.1"/>
    </source>
</evidence>
<feature type="domain" description="RGS" evidence="2">
    <location>
        <begin position="377"/>
        <end position="552"/>
    </location>
</feature>
<dbReference type="SUPFAM" id="SSF46785">
    <property type="entry name" value="Winged helix' DNA-binding domain"/>
    <property type="match status" value="2"/>
</dbReference>
<evidence type="ECO:0000259" key="3">
    <source>
        <dbReference type="PROSITE" id="PS50186"/>
    </source>
</evidence>
<dbReference type="PANTHER" id="PTHR10845">
    <property type="entry name" value="REGULATOR OF G PROTEIN SIGNALING"/>
    <property type="match status" value="1"/>
</dbReference>
<reference evidence="4" key="1">
    <citation type="submission" date="2020-11" db="EMBL/GenBank/DDBJ databases">
        <authorList>
            <consortium name="DOE Joint Genome Institute"/>
            <person name="Ahrendt S."/>
            <person name="Riley R."/>
            <person name="Andreopoulos W."/>
            <person name="Labutti K."/>
            <person name="Pangilinan J."/>
            <person name="Ruiz-Duenas F.J."/>
            <person name="Barrasa J.M."/>
            <person name="Sanchez-Garcia M."/>
            <person name="Camarero S."/>
            <person name="Miyauchi S."/>
            <person name="Serrano A."/>
            <person name="Linde D."/>
            <person name="Babiker R."/>
            <person name="Drula E."/>
            <person name="Ayuso-Fernandez I."/>
            <person name="Pacheco R."/>
            <person name="Padilla G."/>
            <person name="Ferreira P."/>
            <person name="Barriuso J."/>
            <person name="Kellner H."/>
            <person name="Castanera R."/>
            <person name="Alfaro M."/>
            <person name="Ramirez L."/>
            <person name="Pisabarro A.G."/>
            <person name="Kuo A."/>
            <person name="Tritt A."/>
            <person name="Lipzen A."/>
            <person name="He G."/>
            <person name="Yan M."/>
            <person name="Ng V."/>
            <person name="Cullen D."/>
            <person name="Martin F."/>
            <person name="Rosso M.-N."/>
            <person name="Henrissat B."/>
            <person name="Hibbett D."/>
            <person name="Martinez A.T."/>
            <person name="Grigoriev I.V."/>
        </authorList>
    </citation>
    <scope>NUCLEOTIDE SEQUENCE</scope>
    <source>
        <strain evidence="4">CIRM-BRFM 674</strain>
    </source>
</reference>
<feature type="domain" description="DEP" evidence="3">
    <location>
        <begin position="251"/>
        <end position="327"/>
    </location>
</feature>
<keyword evidence="1" id="KW-0734">Signal transduction inhibitor</keyword>